<dbReference type="PANTHER" id="PTHR43029">
    <property type="entry name" value="AMMONIUM TRANSPORTER MEP2"/>
    <property type="match status" value="1"/>
</dbReference>
<feature type="transmembrane region" description="Helical" evidence="10">
    <location>
        <begin position="197"/>
        <end position="219"/>
    </location>
</feature>
<dbReference type="Gene3D" id="1.10.3430.10">
    <property type="entry name" value="Ammonium transporter AmtB like domains"/>
    <property type="match status" value="1"/>
</dbReference>
<feature type="domain" description="Ammonium transporter AmtB-like" evidence="12">
    <location>
        <begin position="45"/>
        <end position="436"/>
    </location>
</feature>
<evidence type="ECO:0000256" key="3">
    <source>
        <dbReference type="ARBA" id="ARBA00022448"/>
    </source>
</evidence>
<evidence type="ECO:0000313" key="14">
    <source>
        <dbReference type="Proteomes" id="UP001302494"/>
    </source>
</evidence>
<dbReference type="InterPro" id="IPR001905">
    <property type="entry name" value="Ammonium_transpt"/>
</dbReference>
<sequence>MKVYIHKARRTIFSAVLSVLVLNGLGSSVWAQDGGTSDLSAGDTAWVLMSSALVLAMIIPGLALFYGGMVRSKNVLSTMMHSFIAVCLVSVVWVFWGYSLAFAPDVGGVIGGLDWLGLIGVGPEPLEGSTIPHLAFMVFQLMFAAITVALISGAIAERMKFSAFALFAVLWVTFIYAPLAHWVWGGGWLAELGDLDFAGGTVVHISSGVAALACALVLGKRHGYGTENMSPHNLPFTVIGASLLWVGWFGFNAGSALAANGIAASAFVATHVATAAGALAWVGVEGLYRGRATVLGAASGAVAGLVSITPAAGYVGPIGALVIGFGGGVVCYLGVFLKHRLGYDDALDVLGIHGIGGTWGAVATGLFASMGGGTGLFFGNPSQVIIQVIGVGATWAFSFVGTYLILKLVEGTIGLRVTREDEVLGCDLTQHRERAYG</sequence>
<dbReference type="NCBIfam" id="TIGR00836">
    <property type="entry name" value="amt"/>
    <property type="match status" value="1"/>
</dbReference>
<evidence type="ECO:0000256" key="10">
    <source>
        <dbReference type="RuleBase" id="RU362002"/>
    </source>
</evidence>
<feature type="transmembrane region" description="Helical" evidence="10">
    <location>
        <begin position="349"/>
        <end position="372"/>
    </location>
</feature>
<keyword evidence="7 10" id="KW-0472">Membrane</keyword>
<comment type="subcellular location">
    <subcellularLocation>
        <location evidence="1 10">Cell membrane</location>
        <topology evidence="1 10">Multi-pass membrane protein</topology>
    </subcellularLocation>
</comment>
<proteinExistence type="inferred from homology"/>
<evidence type="ECO:0000256" key="1">
    <source>
        <dbReference type="ARBA" id="ARBA00004651"/>
    </source>
</evidence>
<feature type="transmembrane region" description="Helical" evidence="10">
    <location>
        <begin position="79"/>
        <end position="98"/>
    </location>
</feature>
<protein>
    <recommendedName>
        <fullName evidence="9 10">Ammonium transporter</fullName>
    </recommendedName>
</protein>
<evidence type="ECO:0000313" key="13">
    <source>
        <dbReference type="EMBL" id="WNM63396.1"/>
    </source>
</evidence>
<feature type="transmembrane region" description="Helical" evidence="10">
    <location>
        <begin position="257"/>
        <end position="282"/>
    </location>
</feature>
<evidence type="ECO:0000256" key="11">
    <source>
        <dbReference type="SAM" id="SignalP"/>
    </source>
</evidence>
<dbReference type="PROSITE" id="PS01219">
    <property type="entry name" value="AMMONIUM_TRANSP"/>
    <property type="match status" value="1"/>
</dbReference>
<comment type="similarity">
    <text evidence="2 10">Belongs to the ammonia transporter channel (TC 1.A.11.2) family.</text>
</comment>
<dbReference type="Pfam" id="PF00909">
    <property type="entry name" value="Ammonium_transp"/>
    <property type="match status" value="1"/>
</dbReference>
<feature type="transmembrane region" description="Helical" evidence="10">
    <location>
        <begin position="163"/>
        <end position="185"/>
    </location>
</feature>
<dbReference type="AlphaFoldDB" id="A0AA96GK33"/>
<organism evidence="13 14">
    <name type="scientific">Candidatus Nitrospira neomarina</name>
    <dbReference type="NCBI Taxonomy" id="3020899"/>
    <lineage>
        <taxon>Bacteria</taxon>
        <taxon>Pseudomonadati</taxon>
        <taxon>Nitrospirota</taxon>
        <taxon>Nitrospiria</taxon>
        <taxon>Nitrospirales</taxon>
        <taxon>Nitrospiraceae</taxon>
        <taxon>Nitrospira</taxon>
    </lineage>
</organism>
<feature type="transmembrane region" description="Helical" evidence="10">
    <location>
        <begin position="384"/>
        <end position="406"/>
    </location>
</feature>
<keyword evidence="14" id="KW-1185">Reference proteome</keyword>
<feature type="transmembrane region" description="Helical" evidence="10">
    <location>
        <begin position="318"/>
        <end position="337"/>
    </location>
</feature>
<gene>
    <name evidence="13" type="ORF">PQG83_06485</name>
</gene>
<dbReference type="PANTHER" id="PTHR43029:SF10">
    <property type="entry name" value="AMMONIUM TRANSPORTER MEP2"/>
    <property type="match status" value="1"/>
</dbReference>
<dbReference type="Proteomes" id="UP001302494">
    <property type="component" value="Chromosome"/>
</dbReference>
<feature type="transmembrane region" description="Helical" evidence="10">
    <location>
        <begin position="231"/>
        <end position="251"/>
    </location>
</feature>
<reference evidence="13 14" key="1">
    <citation type="submission" date="2023-01" db="EMBL/GenBank/DDBJ databases">
        <title>Cultivation and genomic characterization of new, ubiquitous marine nitrite-oxidizing bacteria from the Nitrospirales.</title>
        <authorList>
            <person name="Mueller A.J."/>
            <person name="Daebeler A."/>
            <person name="Herbold C.W."/>
            <person name="Kirkegaard R.H."/>
            <person name="Daims H."/>
        </authorList>
    </citation>
    <scope>NUCLEOTIDE SEQUENCE [LARGE SCALE GENOMIC DNA]</scope>
    <source>
        <strain evidence="13 14">DK</strain>
    </source>
</reference>
<evidence type="ECO:0000256" key="7">
    <source>
        <dbReference type="ARBA" id="ARBA00023136"/>
    </source>
</evidence>
<evidence type="ECO:0000256" key="5">
    <source>
        <dbReference type="ARBA" id="ARBA00022692"/>
    </source>
</evidence>
<evidence type="ECO:0000256" key="6">
    <source>
        <dbReference type="ARBA" id="ARBA00022989"/>
    </source>
</evidence>
<evidence type="ECO:0000256" key="4">
    <source>
        <dbReference type="ARBA" id="ARBA00022475"/>
    </source>
</evidence>
<dbReference type="EMBL" id="CP116968">
    <property type="protein sequence ID" value="WNM63396.1"/>
    <property type="molecule type" value="Genomic_DNA"/>
</dbReference>
<dbReference type="InterPro" id="IPR024041">
    <property type="entry name" value="NH4_transpt_AmtB-like_dom"/>
</dbReference>
<feature type="signal peptide" evidence="11">
    <location>
        <begin position="1"/>
        <end position="31"/>
    </location>
</feature>
<dbReference type="KEGG" id="nneo:PQG83_06485"/>
<dbReference type="InterPro" id="IPR029020">
    <property type="entry name" value="Ammonium/urea_transptr"/>
</dbReference>
<name>A0AA96GK33_9BACT</name>
<dbReference type="InterPro" id="IPR018047">
    <property type="entry name" value="Ammonium_transpt_CS"/>
</dbReference>
<keyword evidence="4" id="KW-1003">Cell membrane</keyword>
<dbReference type="RefSeq" id="WP_312747974.1">
    <property type="nucleotide sequence ID" value="NZ_CP116968.1"/>
</dbReference>
<evidence type="ECO:0000256" key="9">
    <source>
        <dbReference type="ARBA" id="ARBA00050025"/>
    </source>
</evidence>
<feature type="transmembrane region" description="Helical" evidence="10">
    <location>
        <begin position="134"/>
        <end position="156"/>
    </location>
</feature>
<keyword evidence="3 10" id="KW-0813">Transport</keyword>
<feature type="transmembrane region" description="Helical" evidence="10">
    <location>
        <begin position="294"/>
        <end position="312"/>
    </location>
</feature>
<keyword evidence="5 10" id="KW-0812">Transmembrane</keyword>
<feature type="transmembrane region" description="Helical" evidence="10">
    <location>
        <begin position="47"/>
        <end position="67"/>
    </location>
</feature>
<dbReference type="SUPFAM" id="SSF111352">
    <property type="entry name" value="Ammonium transporter"/>
    <property type="match status" value="1"/>
</dbReference>
<accession>A0AA96GK33</accession>
<keyword evidence="6 10" id="KW-1133">Transmembrane helix</keyword>
<evidence type="ECO:0000259" key="12">
    <source>
        <dbReference type="Pfam" id="PF00909"/>
    </source>
</evidence>
<evidence type="ECO:0000256" key="2">
    <source>
        <dbReference type="ARBA" id="ARBA00005887"/>
    </source>
</evidence>
<feature type="chain" id="PRO_5041690579" description="Ammonium transporter" evidence="11">
    <location>
        <begin position="32"/>
        <end position="437"/>
    </location>
</feature>
<keyword evidence="11" id="KW-0732">Signal</keyword>
<keyword evidence="8 10" id="KW-0924">Ammonia transport</keyword>
<dbReference type="FunFam" id="1.10.3430.10:FF:000007">
    <property type="entry name" value="Ammonium transporter"/>
    <property type="match status" value="1"/>
</dbReference>
<evidence type="ECO:0000256" key="8">
    <source>
        <dbReference type="ARBA" id="ARBA00023177"/>
    </source>
</evidence>
<dbReference type="GO" id="GO:0008519">
    <property type="term" value="F:ammonium channel activity"/>
    <property type="evidence" value="ECO:0007669"/>
    <property type="project" value="InterPro"/>
</dbReference>
<dbReference type="GO" id="GO:0005886">
    <property type="term" value="C:plasma membrane"/>
    <property type="evidence" value="ECO:0007669"/>
    <property type="project" value="UniProtKB-SubCell"/>
</dbReference>